<evidence type="ECO:0000313" key="9">
    <source>
        <dbReference type="Proteomes" id="UP000186559"/>
    </source>
</evidence>
<evidence type="ECO:0000256" key="5">
    <source>
        <dbReference type="ARBA" id="ARBA00023136"/>
    </source>
</evidence>
<keyword evidence="5 6" id="KW-0472">Membrane</keyword>
<protein>
    <submittedName>
        <fullName evidence="8">Putative permease, DMT superfamily</fullName>
    </submittedName>
</protein>
<feature type="transmembrane region" description="Helical" evidence="6">
    <location>
        <begin position="216"/>
        <end position="240"/>
    </location>
</feature>
<evidence type="ECO:0000259" key="7">
    <source>
        <dbReference type="Pfam" id="PF00892"/>
    </source>
</evidence>
<dbReference type="AlphaFoldDB" id="A0A1U7D8A0"/>
<sequence>MMSQDRTSFIASLIVLVTGVLWGFYWLPVRAMVDRGLPGGWGTIAATAVAALVLLPVAWRRRDEIRAAGPVALGSIAVGGAAFALYSIGLVYGRVAIIILLYFLTPVWSTLIARFVMGWHTPALRVVAIAVGILGLLVMLGAGGEVPMPRGAGEWLALVAGVLWAVGTTGIRAKSTLGPAPATFVFALGALLAAALTTPFFSGWPGDLAAQADAGLVAIALLAGAGWWGLSLCALMWATLRLDPARVGILMQTEVLVGALSAALLAGEHLAPLEIVGGALVVSAGVLEVWPVRRRRAQVASGR</sequence>
<evidence type="ECO:0000256" key="4">
    <source>
        <dbReference type="ARBA" id="ARBA00022989"/>
    </source>
</evidence>
<feature type="transmembrane region" description="Helical" evidence="6">
    <location>
        <begin position="123"/>
        <end position="143"/>
    </location>
</feature>
<feature type="transmembrane region" description="Helical" evidence="6">
    <location>
        <begin position="271"/>
        <end position="290"/>
    </location>
</feature>
<feature type="transmembrane region" description="Helical" evidence="6">
    <location>
        <begin position="95"/>
        <end position="116"/>
    </location>
</feature>
<dbReference type="InterPro" id="IPR000620">
    <property type="entry name" value="EamA_dom"/>
</dbReference>
<dbReference type="PANTHER" id="PTHR42920:SF5">
    <property type="entry name" value="EAMA DOMAIN-CONTAINING PROTEIN"/>
    <property type="match status" value="1"/>
</dbReference>
<evidence type="ECO:0000256" key="3">
    <source>
        <dbReference type="ARBA" id="ARBA00022692"/>
    </source>
</evidence>
<reference evidence="8 9" key="1">
    <citation type="submission" date="2016-03" db="EMBL/GenBank/DDBJ databases">
        <title>Deep-sea bacteria in the southern Pacific.</title>
        <authorList>
            <person name="Tang K."/>
        </authorList>
    </citation>
    <scope>NUCLEOTIDE SEQUENCE [LARGE SCALE GENOMIC DNA]</scope>
    <source>
        <strain evidence="8 9">JLT2016</strain>
    </source>
</reference>
<dbReference type="Pfam" id="PF00892">
    <property type="entry name" value="EamA"/>
    <property type="match status" value="1"/>
</dbReference>
<evidence type="ECO:0000313" key="8">
    <source>
        <dbReference type="EMBL" id="APX24290.1"/>
    </source>
</evidence>
<dbReference type="KEGG" id="tpro:Ga0080559_TMP3494"/>
<dbReference type="SUPFAM" id="SSF103481">
    <property type="entry name" value="Multidrug resistance efflux transporter EmrE"/>
    <property type="match status" value="2"/>
</dbReference>
<dbReference type="STRING" id="1229727.Ga0080559_TMP3494"/>
<name>A0A1U7D8A0_9RHOB</name>
<dbReference type="InterPro" id="IPR051258">
    <property type="entry name" value="Diverse_Substrate_Transporter"/>
</dbReference>
<accession>A0A1U7D8A0</accession>
<feature type="transmembrane region" description="Helical" evidence="6">
    <location>
        <begin position="185"/>
        <end position="204"/>
    </location>
</feature>
<dbReference type="PANTHER" id="PTHR42920">
    <property type="entry name" value="OS03G0707200 PROTEIN-RELATED"/>
    <property type="match status" value="1"/>
</dbReference>
<dbReference type="EMBL" id="CP014796">
    <property type="protein sequence ID" value="APX24290.1"/>
    <property type="molecule type" value="Genomic_DNA"/>
</dbReference>
<keyword evidence="4 6" id="KW-1133">Transmembrane helix</keyword>
<feature type="transmembrane region" description="Helical" evidence="6">
    <location>
        <begin position="39"/>
        <end position="59"/>
    </location>
</feature>
<keyword evidence="9" id="KW-1185">Reference proteome</keyword>
<evidence type="ECO:0000256" key="1">
    <source>
        <dbReference type="ARBA" id="ARBA00004651"/>
    </source>
</evidence>
<gene>
    <name evidence="8" type="ORF">Ga0080559_TMP3494</name>
</gene>
<proteinExistence type="predicted"/>
<dbReference type="InterPro" id="IPR037185">
    <property type="entry name" value="EmrE-like"/>
</dbReference>
<keyword evidence="2" id="KW-1003">Cell membrane</keyword>
<feature type="transmembrane region" description="Helical" evidence="6">
    <location>
        <begin position="71"/>
        <end position="89"/>
    </location>
</feature>
<feature type="transmembrane region" description="Helical" evidence="6">
    <location>
        <begin position="155"/>
        <end position="173"/>
    </location>
</feature>
<comment type="subcellular location">
    <subcellularLocation>
        <location evidence="1">Cell membrane</location>
        <topology evidence="1">Multi-pass membrane protein</topology>
    </subcellularLocation>
</comment>
<organism evidence="8 9">
    <name type="scientific">Salipiger profundus</name>
    <dbReference type="NCBI Taxonomy" id="1229727"/>
    <lineage>
        <taxon>Bacteria</taxon>
        <taxon>Pseudomonadati</taxon>
        <taxon>Pseudomonadota</taxon>
        <taxon>Alphaproteobacteria</taxon>
        <taxon>Rhodobacterales</taxon>
        <taxon>Roseobacteraceae</taxon>
        <taxon>Salipiger</taxon>
    </lineage>
</organism>
<dbReference type="GO" id="GO:0005886">
    <property type="term" value="C:plasma membrane"/>
    <property type="evidence" value="ECO:0007669"/>
    <property type="project" value="UniProtKB-SubCell"/>
</dbReference>
<keyword evidence="3 6" id="KW-0812">Transmembrane</keyword>
<feature type="transmembrane region" description="Helical" evidence="6">
    <location>
        <begin position="247"/>
        <end position="265"/>
    </location>
</feature>
<evidence type="ECO:0000256" key="6">
    <source>
        <dbReference type="SAM" id="Phobius"/>
    </source>
</evidence>
<evidence type="ECO:0000256" key="2">
    <source>
        <dbReference type="ARBA" id="ARBA00022475"/>
    </source>
</evidence>
<feature type="transmembrane region" description="Helical" evidence="6">
    <location>
        <begin position="7"/>
        <end position="27"/>
    </location>
</feature>
<dbReference type="Proteomes" id="UP000186559">
    <property type="component" value="Chromosome"/>
</dbReference>
<feature type="domain" description="EamA" evidence="7">
    <location>
        <begin position="11"/>
        <end position="140"/>
    </location>
</feature>